<organism evidence="2 3">
    <name type="scientific">Seminavis robusta</name>
    <dbReference type="NCBI Taxonomy" id="568900"/>
    <lineage>
        <taxon>Eukaryota</taxon>
        <taxon>Sar</taxon>
        <taxon>Stramenopiles</taxon>
        <taxon>Ochrophyta</taxon>
        <taxon>Bacillariophyta</taxon>
        <taxon>Bacillariophyceae</taxon>
        <taxon>Bacillariophycidae</taxon>
        <taxon>Naviculales</taxon>
        <taxon>Naviculaceae</taxon>
        <taxon>Seminavis</taxon>
    </lineage>
</organism>
<dbReference type="Proteomes" id="UP001153069">
    <property type="component" value="Unassembled WGS sequence"/>
</dbReference>
<evidence type="ECO:0000313" key="2">
    <source>
        <dbReference type="EMBL" id="CAB9509128.1"/>
    </source>
</evidence>
<feature type="region of interest" description="Disordered" evidence="1">
    <location>
        <begin position="19"/>
        <end position="50"/>
    </location>
</feature>
<evidence type="ECO:0000256" key="1">
    <source>
        <dbReference type="SAM" id="MobiDB-lite"/>
    </source>
</evidence>
<protein>
    <submittedName>
        <fullName evidence="2">Uncharacterized protein</fullName>
    </submittedName>
</protein>
<dbReference type="AlphaFoldDB" id="A0A9N8HG15"/>
<sequence length="76" mass="8588">MDFLERQSKTQTAVVNQQLLEKHPKEQQGGAGVENGIETTEAREDHPFDGIPFAQNEEMEAEEIDGFLLPFDVEDL</sequence>
<keyword evidence="3" id="KW-1185">Reference proteome</keyword>
<evidence type="ECO:0000313" key="3">
    <source>
        <dbReference type="Proteomes" id="UP001153069"/>
    </source>
</evidence>
<dbReference type="EMBL" id="CAICTM010000375">
    <property type="protein sequence ID" value="CAB9509128.1"/>
    <property type="molecule type" value="Genomic_DNA"/>
</dbReference>
<accession>A0A9N8HG15</accession>
<comment type="caution">
    <text evidence="2">The sequence shown here is derived from an EMBL/GenBank/DDBJ whole genome shotgun (WGS) entry which is preliminary data.</text>
</comment>
<gene>
    <name evidence="2" type="ORF">SEMRO_376_G129720.1</name>
</gene>
<reference evidence="2" key="1">
    <citation type="submission" date="2020-06" db="EMBL/GenBank/DDBJ databases">
        <authorList>
            <consortium name="Plant Systems Biology data submission"/>
        </authorList>
    </citation>
    <scope>NUCLEOTIDE SEQUENCE</scope>
    <source>
        <strain evidence="2">D6</strain>
    </source>
</reference>
<proteinExistence type="predicted"/>
<name>A0A9N8HG15_9STRA</name>